<organism evidence="1">
    <name type="scientific">marine metagenome</name>
    <dbReference type="NCBI Taxonomy" id="408172"/>
    <lineage>
        <taxon>unclassified sequences</taxon>
        <taxon>metagenomes</taxon>
        <taxon>ecological metagenomes</taxon>
    </lineage>
</organism>
<gene>
    <name evidence="1" type="ORF">METZ01_LOCUS426094</name>
</gene>
<dbReference type="AlphaFoldDB" id="A0A382XQW6"/>
<proteinExistence type="predicted"/>
<dbReference type="EMBL" id="UINC01169614">
    <property type="protein sequence ID" value="SVD73240.1"/>
    <property type="molecule type" value="Genomic_DNA"/>
</dbReference>
<name>A0A382XQW6_9ZZZZ</name>
<feature type="non-terminal residue" evidence="1">
    <location>
        <position position="107"/>
    </location>
</feature>
<protein>
    <submittedName>
        <fullName evidence="1">Uncharacterized protein</fullName>
    </submittedName>
</protein>
<reference evidence="1" key="1">
    <citation type="submission" date="2018-05" db="EMBL/GenBank/DDBJ databases">
        <authorList>
            <person name="Lanie J.A."/>
            <person name="Ng W.-L."/>
            <person name="Kazmierczak K.M."/>
            <person name="Andrzejewski T.M."/>
            <person name="Davidsen T.M."/>
            <person name="Wayne K.J."/>
            <person name="Tettelin H."/>
            <person name="Glass J.I."/>
            <person name="Rusch D."/>
            <person name="Podicherti R."/>
            <person name="Tsui H.-C.T."/>
            <person name="Winkler M.E."/>
        </authorList>
    </citation>
    <scope>NUCLEOTIDE SEQUENCE</scope>
</reference>
<evidence type="ECO:0000313" key="1">
    <source>
        <dbReference type="EMBL" id="SVD73240.1"/>
    </source>
</evidence>
<sequence length="107" mass="12668">MPSYTYELQDPRVFLSNLRKNFLEMEGDPWSELATFVLSGHVEYLPVRINPMRSGYIYVYQKAKLNLTLYFSERLFNRMVELLDEEKIKMFKAMAQSSIPERAGYIV</sequence>
<accession>A0A382XQW6</accession>